<name>A0A6A5RET6_9PLEO</name>
<dbReference type="InterPro" id="IPR051334">
    <property type="entry name" value="SRPK"/>
</dbReference>
<keyword evidence="2" id="KW-0723">Serine/threonine-protein kinase</keyword>
<dbReference type="InterPro" id="IPR011009">
    <property type="entry name" value="Kinase-like_dom_sf"/>
</dbReference>
<evidence type="ECO:0000259" key="11">
    <source>
        <dbReference type="PROSITE" id="PS50011"/>
    </source>
</evidence>
<reference evidence="12" key="1">
    <citation type="journal article" date="2020" name="Stud. Mycol.">
        <title>101 Dothideomycetes genomes: a test case for predicting lifestyles and emergence of pathogens.</title>
        <authorList>
            <person name="Haridas S."/>
            <person name="Albert R."/>
            <person name="Binder M."/>
            <person name="Bloem J."/>
            <person name="Labutti K."/>
            <person name="Salamov A."/>
            <person name="Andreopoulos B."/>
            <person name="Baker S."/>
            <person name="Barry K."/>
            <person name="Bills G."/>
            <person name="Bluhm B."/>
            <person name="Cannon C."/>
            <person name="Castanera R."/>
            <person name="Culley D."/>
            <person name="Daum C."/>
            <person name="Ezra D."/>
            <person name="Gonzalez J."/>
            <person name="Henrissat B."/>
            <person name="Kuo A."/>
            <person name="Liang C."/>
            <person name="Lipzen A."/>
            <person name="Lutzoni F."/>
            <person name="Magnuson J."/>
            <person name="Mondo S."/>
            <person name="Nolan M."/>
            <person name="Ohm R."/>
            <person name="Pangilinan J."/>
            <person name="Park H.-J."/>
            <person name="Ramirez L."/>
            <person name="Alfaro M."/>
            <person name="Sun H."/>
            <person name="Tritt A."/>
            <person name="Yoshinaga Y."/>
            <person name="Zwiers L.-H."/>
            <person name="Turgeon B."/>
            <person name="Goodwin S."/>
            <person name="Spatafora J."/>
            <person name="Crous P."/>
            <person name="Grigoriev I."/>
        </authorList>
    </citation>
    <scope>NUCLEOTIDE SEQUENCE</scope>
    <source>
        <strain evidence="12">CBS 183.55</strain>
    </source>
</reference>
<evidence type="ECO:0000256" key="8">
    <source>
        <dbReference type="ARBA" id="ARBA00048679"/>
    </source>
</evidence>
<evidence type="ECO:0000256" key="7">
    <source>
        <dbReference type="ARBA" id="ARBA00047899"/>
    </source>
</evidence>
<evidence type="ECO:0000313" key="13">
    <source>
        <dbReference type="Proteomes" id="UP000800082"/>
    </source>
</evidence>
<keyword evidence="5 12" id="KW-0418">Kinase</keyword>
<keyword evidence="6 9" id="KW-0067">ATP-binding</keyword>
<dbReference type="InterPro" id="IPR000719">
    <property type="entry name" value="Prot_kinase_dom"/>
</dbReference>
<protein>
    <recommendedName>
        <fullName evidence="1">non-specific serine/threonine protein kinase</fullName>
        <ecNumber evidence="1">2.7.11.1</ecNumber>
    </recommendedName>
</protein>
<dbReference type="PANTHER" id="PTHR47634">
    <property type="entry name" value="PROTEIN KINASE DOMAIN-CONTAINING PROTEIN-RELATED"/>
    <property type="match status" value="1"/>
</dbReference>
<dbReference type="GeneID" id="54354889"/>
<dbReference type="Proteomes" id="UP000800082">
    <property type="component" value="Unassembled WGS sequence"/>
</dbReference>
<dbReference type="OrthoDB" id="5979581at2759"/>
<evidence type="ECO:0000256" key="6">
    <source>
        <dbReference type="ARBA" id="ARBA00022840"/>
    </source>
</evidence>
<accession>A0A6A5RET6</accession>
<evidence type="ECO:0000256" key="4">
    <source>
        <dbReference type="ARBA" id="ARBA00022741"/>
    </source>
</evidence>
<gene>
    <name evidence="12" type="ORF">M421DRAFT_7646</name>
</gene>
<proteinExistence type="predicted"/>
<keyword evidence="3" id="KW-0808">Transferase</keyword>
<dbReference type="GO" id="GO:0005524">
    <property type="term" value="F:ATP binding"/>
    <property type="evidence" value="ECO:0007669"/>
    <property type="project" value="UniProtKB-UniRule"/>
</dbReference>
<dbReference type="RefSeq" id="XP_033445866.1">
    <property type="nucleotide sequence ID" value="XM_033597222.1"/>
</dbReference>
<dbReference type="GO" id="GO:0050684">
    <property type="term" value="P:regulation of mRNA processing"/>
    <property type="evidence" value="ECO:0007669"/>
    <property type="project" value="TreeGrafter"/>
</dbReference>
<dbReference type="GO" id="GO:0000245">
    <property type="term" value="P:spliceosomal complex assembly"/>
    <property type="evidence" value="ECO:0007669"/>
    <property type="project" value="TreeGrafter"/>
</dbReference>
<sequence>MGYEGGESLTFGDKLPGWLVYPERVESYRRGKLHPVKIGDIFQADRYQYKIIRKLGHGSFSTVWLAECTSNPRYVAIKILSSDASSTSKEVHINRIIRANATARGHIVTLLDSFKHDGPNGEHECLVFEPMGPAVAACYDPDYNPIHAWQAKSICKQLLTALKCLHDLGIAHSDSNPGNLLLSLTIPIQQPSSGGKCWSTGVKGNPQIPERIYENRPLTEFWDREVPVELKLSDLGAAFFSNDPPATPVIAIGLRAPEVVLQSSFDHQIDIWSFGCLLFELFTMAPLFVMPPFNLARTNTDHLHGTSNDNNLPQEGDGDFLPGADCNDQALQKNNDDHLLQMIHALGPLPPAMFERWPRGKRYFNKDGEQIRSDVGESEIPSDILVGDTLEQRFQRRKPKKMTYNESAGLLAVIRSALKYDPKDRLSAAELLALPWFNREYIE</sequence>
<feature type="region of interest" description="Disordered" evidence="10">
    <location>
        <begin position="304"/>
        <end position="325"/>
    </location>
</feature>
<feature type="domain" description="Protein kinase" evidence="11">
    <location>
        <begin position="49"/>
        <end position="437"/>
    </location>
</feature>
<evidence type="ECO:0000313" key="12">
    <source>
        <dbReference type="EMBL" id="KAF1925614.1"/>
    </source>
</evidence>
<keyword evidence="4 9" id="KW-0547">Nucleotide-binding</keyword>
<evidence type="ECO:0000256" key="1">
    <source>
        <dbReference type="ARBA" id="ARBA00012513"/>
    </source>
</evidence>
<evidence type="ECO:0000256" key="3">
    <source>
        <dbReference type="ARBA" id="ARBA00022679"/>
    </source>
</evidence>
<feature type="binding site" evidence="9">
    <location>
        <position position="78"/>
    </location>
    <ligand>
        <name>ATP</name>
        <dbReference type="ChEBI" id="CHEBI:30616"/>
    </ligand>
</feature>
<dbReference type="Pfam" id="PF00069">
    <property type="entry name" value="Pkinase"/>
    <property type="match status" value="1"/>
</dbReference>
<evidence type="ECO:0000256" key="9">
    <source>
        <dbReference type="PROSITE-ProRule" id="PRU10141"/>
    </source>
</evidence>
<dbReference type="EMBL" id="ML978982">
    <property type="protein sequence ID" value="KAF1925614.1"/>
    <property type="molecule type" value="Genomic_DNA"/>
</dbReference>
<dbReference type="InterPro" id="IPR017441">
    <property type="entry name" value="Protein_kinase_ATP_BS"/>
</dbReference>
<comment type="catalytic activity">
    <reaction evidence="7">
        <text>L-threonyl-[protein] + ATP = O-phospho-L-threonyl-[protein] + ADP + H(+)</text>
        <dbReference type="Rhea" id="RHEA:46608"/>
        <dbReference type="Rhea" id="RHEA-COMP:11060"/>
        <dbReference type="Rhea" id="RHEA-COMP:11605"/>
        <dbReference type="ChEBI" id="CHEBI:15378"/>
        <dbReference type="ChEBI" id="CHEBI:30013"/>
        <dbReference type="ChEBI" id="CHEBI:30616"/>
        <dbReference type="ChEBI" id="CHEBI:61977"/>
        <dbReference type="ChEBI" id="CHEBI:456216"/>
        <dbReference type="EC" id="2.7.11.1"/>
    </reaction>
</comment>
<evidence type="ECO:0000256" key="5">
    <source>
        <dbReference type="ARBA" id="ARBA00022777"/>
    </source>
</evidence>
<evidence type="ECO:0000256" key="2">
    <source>
        <dbReference type="ARBA" id="ARBA00022527"/>
    </source>
</evidence>
<dbReference type="GO" id="GO:0004674">
    <property type="term" value="F:protein serine/threonine kinase activity"/>
    <property type="evidence" value="ECO:0007669"/>
    <property type="project" value="UniProtKB-KW"/>
</dbReference>
<keyword evidence="13" id="KW-1185">Reference proteome</keyword>
<dbReference type="Gene3D" id="1.10.510.10">
    <property type="entry name" value="Transferase(Phosphotransferase) domain 1"/>
    <property type="match status" value="1"/>
</dbReference>
<dbReference type="Gene3D" id="3.30.200.20">
    <property type="entry name" value="Phosphorylase Kinase, domain 1"/>
    <property type="match status" value="1"/>
</dbReference>
<dbReference type="PROSITE" id="PS00107">
    <property type="entry name" value="PROTEIN_KINASE_ATP"/>
    <property type="match status" value="1"/>
</dbReference>
<dbReference type="PANTHER" id="PTHR47634:SF9">
    <property type="entry name" value="PROTEIN KINASE DOMAIN-CONTAINING PROTEIN-RELATED"/>
    <property type="match status" value="1"/>
</dbReference>
<dbReference type="PROSITE" id="PS50011">
    <property type="entry name" value="PROTEIN_KINASE_DOM"/>
    <property type="match status" value="1"/>
</dbReference>
<dbReference type="AlphaFoldDB" id="A0A6A5RET6"/>
<dbReference type="SUPFAM" id="SSF56112">
    <property type="entry name" value="Protein kinase-like (PK-like)"/>
    <property type="match status" value="1"/>
</dbReference>
<dbReference type="EC" id="2.7.11.1" evidence="1"/>
<organism evidence="12 13">
    <name type="scientific">Didymella exigua CBS 183.55</name>
    <dbReference type="NCBI Taxonomy" id="1150837"/>
    <lineage>
        <taxon>Eukaryota</taxon>
        <taxon>Fungi</taxon>
        <taxon>Dikarya</taxon>
        <taxon>Ascomycota</taxon>
        <taxon>Pezizomycotina</taxon>
        <taxon>Dothideomycetes</taxon>
        <taxon>Pleosporomycetidae</taxon>
        <taxon>Pleosporales</taxon>
        <taxon>Pleosporineae</taxon>
        <taxon>Didymellaceae</taxon>
        <taxon>Didymella</taxon>
    </lineage>
</organism>
<evidence type="ECO:0000256" key="10">
    <source>
        <dbReference type="SAM" id="MobiDB-lite"/>
    </source>
</evidence>
<comment type="catalytic activity">
    <reaction evidence="8">
        <text>L-seryl-[protein] + ATP = O-phospho-L-seryl-[protein] + ADP + H(+)</text>
        <dbReference type="Rhea" id="RHEA:17989"/>
        <dbReference type="Rhea" id="RHEA-COMP:9863"/>
        <dbReference type="Rhea" id="RHEA-COMP:11604"/>
        <dbReference type="ChEBI" id="CHEBI:15378"/>
        <dbReference type="ChEBI" id="CHEBI:29999"/>
        <dbReference type="ChEBI" id="CHEBI:30616"/>
        <dbReference type="ChEBI" id="CHEBI:83421"/>
        <dbReference type="ChEBI" id="CHEBI:456216"/>
        <dbReference type="EC" id="2.7.11.1"/>
    </reaction>
</comment>